<name>A0A016V663_9BILA</name>
<reference evidence="2" key="1">
    <citation type="journal article" date="2015" name="Nat. Genet.">
        <title>The genome and transcriptome of the zoonotic hookworm Ancylostoma ceylanicum identify infection-specific gene families.</title>
        <authorList>
            <person name="Schwarz E.M."/>
            <person name="Hu Y."/>
            <person name="Antoshechkin I."/>
            <person name="Miller M.M."/>
            <person name="Sternberg P.W."/>
            <person name="Aroian R.V."/>
        </authorList>
    </citation>
    <scope>NUCLEOTIDE SEQUENCE</scope>
    <source>
        <strain evidence="2">HY135</strain>
    </source>
</reference>
<dbReference type="EMBL" id="JARK01001353">
    <property type="protein sequence ID" value="EYC22218.1"/>
    <property type="molecule type" value="Genomic_DNA"/>
</dbReference>
<accession>A0A016V663</accession>
<evidence type="ECO:0000313" key="1">
    <source>
        <dbReference type="EMBL" id="EYC22218.1"/>
    </source>
</evidence>
<dbReference type="Proteomes" id="UP000024635">
    <property type="component" value="Unassembled WGS sequence"/>
</dbReference>
<sequence length="123" mass="13715">MNNVVSPKWRYVSSNLHLPEASATRYRIQAAPNDFEAPFPPRQQWVKHPVAVKFLPGVDARCEADLLWYDVTPAPGGSALELIRISSQSKPLGSLLRLEEGYDSRIGHWTHTLVLTTSAPIPL</sequence>
<evidence type="ECO:0000313" key="2">
    <source>
        <dbReference type="Proteomes" id="UP000024635"/>
    </source>
</evidence>
<comment type="caution">
    <text evidence="1">The sequence shown here is derived from an EMBL/GenBank/DDBJ whole genome shotgun (WGS) entry which is preliminary data.</text>
</comment>
<proteinExistence type="predicted"/>
<gene>
    <name evidence="1" type="primary">Acey_s0017.g3217</name>
    <name evidence="1" type="ORF">Y032_0017g3217</name>
</gene>
<dbReference type="AlphaFoldDB" id="A0A016V663"/>
<organism evidence="1 2">
    <name type="scientific">Ancylostoma ceylanicum</name>
    <dbReference type="NCBI Taxonomy" id="53326"/>
    <lineage>
        <taxon>Eukaryota</taxon>
        <taxon>Metazoa</taxon>
        <taxon>Ecdysozoa</taxon>
        <taxon>Nematoda</taxon>
        <taxon>Chromadorea</taxon>
        <taxon>Rhabditida</taxon>
        <taxon>Rhabditina</taxon>
        <taxon>Rhabditomorpha</taxon>
        <taxon>Strongyloidea</taxon>
        <taxon>Ancylostomatidae</taxon>
        <taxon>Ancylostomatinae</taxon>
        <taxon>Ancylostoma</taxon>
    </lineage>
</organism>
<keyword evidence="2" id="KW-1185">Reference proteome</keyword>
<protein>
    <submittedName>
        <fullName evidence="1">Uncharacterized protein</fullName>
    </submittedName>
</protein>